<sequence length="531" mass="59300">MHLDALRATIIVLQQVLYTAQSVIWARVRPTISPTVTASAVANERKQLESAVIEQQLCILLARQTCQPTNPGSNLAIGRDVGNALTPAHKINPNSLCRYQAEDLSTLDISKKDTEAWVPAICTRAGAHVENLLERWSRIRNIQESLDREERQKKRETQQPTVESDDDSFSTMGLGEIESHLSASPHPTGTLQSSFTEMADHTVPPSYSKHTPPMTPTSVYNSSPQRPKNLVSFSSAADTATSSLNTALASEMQNTEEDNSLEIPWTLCAGRYWWKYIDNRVIDSNTDQPTSTAFADRRSSTEVLASWVCKEALQEEGYEYTLVQKERHDGQRTMFDPCFRIQRPLTFLQVQWLVERTIEIYRFSKTPTPPSVQPQPSSQYRDKGQSVKVESYAQQSTAHSPVYPTKGHAATFQRGAPPSLIIPNDHNPFGQYSSTYLSASTPTSITSTTRRQDQRHAYGSSHDERPTSQRHRYASDSSSDSGNAPRRRRRPHSRRPSVSSHRSKKHRAIGTLMTAGGLVALLDGITDLGIL</sequence>
<dbReference type="Proteomes" id="UP000799440">
    <property type="component" value="Unassembled WGS sequence"/>
</dbReference>
<evidence type="ECO:0000256" key="1">
    <source>
        <dbReference type="SAM" id="MobiDB-lite"/>
    </source>
</evidence>
<feature type="region of interest" description="Disordered" evidence="1">
    <location>
        <begin position="147"/>
        <end position="172"/>
    </location>
</feature>
<name>A0A6A6VJG2_9PLEO</name>
<feature type="region of interest" description="Disordered" evidence="1">
    <location>
        <begin position="365"/>
        <end position="509"/>
    </location>
</feature>
<protein>
    <submittedName>
        <fullName evidence="2">Uncharacterized protein</fullName>
    </submittedName>
</protein>
<feature type="compositionally biased region" description="Basic and acidic residues" evidence="1">
    <location>
        <begin position="450"/>
        <end position="467"/>
    </location>
</feature>
<dbReference type="AlphaFoldDB" id="A0A6A6VJG2"/>
<feature type="compositionally biased region" description="Basic and acidic residues" evidence="1">
    <location>
        <begin position="147"/>
        <end position="157"/>
    </location>
</feature>
<feature type="compositionally biased region" description="Basic residues" evidence="1">
    <location>
        <begin position="485"/>
        <end position="508"/>
    </location>
</feature>
<dbReference type="EMBL" id="MU006565">
    <property type="protein sequence ID" value="KAF2749949.1"/>
    <property type="molecule type" value="Genomic_DNA"/>
</dbReference>
<accession>A0A6A6VJG2</accession>
<gene>
    <name evidence="2" type="ORF">M011DRAFT_284144</name>
</gene>
<proteinExistence type="predicted"/>
<feature type="compositionally biased region" description="Polar residues" evidence="1">
    <location>
        <begin position="216"/>
        <end position="226"/>
    </location>
</feature>
<dbReference type="OrthoDB" id="5431013at2759"/>
<feature type="region of interest" description="Disordered" evidence="1">
    <location>
        <begin position="200"/>
        <end position="230"/>
    </location>
</feature>
<feature type="compositionally biased region" description="Low complexity" evidence="1">
    <location>
        <begin position="438"/>
        <end position="449"/>
    </location>
</feature>
<evidence type="ECO:0000313" key="2">
    <source>
        <dbReference type="EMBL" id="KAF2749949.1"/>
    </source>
</evidence>
<reference evidence="2" key="1">
    <citation type="journal article" date="2020" name="Stud. Mycol.">
        <title>101 Dothideomycetes genomes: a test case for predicting lifestyles and emergence of pathogens.</title>
        <authorList>
            <person name="Haridas S."/>
            <person name="Albert R."/>
            <person name="Binder M."/>
            <person name="Bloem J."/>
            <person name="Labutti K."/>
            <person name="Salamov A."/>
            <person name="Andreopoulos B."/>
            <person name="Baker S."/>
            <person name="Barry K."/>
            <person name="Bills G."/>
            <person name="Bluhm B."/>
            <person name="Cannon C."/>
            <person name="Castanera R."/>
            <person name="Culley D."/>
            <person name="Daum C."/>
            <person name="Ezra D."/>
            <person name="Gonzalez J."/>
            <person name="Henrissat B."/>
            <person name="Kuo A."/>
            <person name="Liang C."/>
            <person name="Lipzen A."/>
            <person name="Lutzoni F."/>
            <person name="Magnuson J."/>
            <person name="Mondo S."/>
            <person name="Nolan M."/>
            <person name="Ohm R."/>
            <person name="Pangilinan J."/>
            <person name="Park H.-J."/>
            <person name="Ramirez L."/>
            <person name="Alfaro M."/>
            <person name="Sun H."/>
            <person name="Tritt A."/>
            <person name="Yoshinaga Y."/>
            <person name="Zwiers L.-H."/>
            <person name="Turgeon B."/>
            <person name="Goodwin S."/>
            <person name="Spatafora J."/>
            <person name="Crous P."/>
            <person name="Grigoriev I."/>
        </authorList>
    </citation>
    <scope>NUCLEOTIDE SEQUENCE</scope>
    <source>
        <strain evidence="2">CBS 119925</strain>
    </source>
</reference>
<evidence type="ECO:0000313" key="3">
    <source>
        <dbReference type="Proteomes" id="UP000799440"/>
    </source>
</evidence>
<organism evidence="2 3">
    <name type="scientific">Sporormia fimetaria CBS 119925</name>
    <dbReference type="NCBI Taxonomy" id="1340428"/>
    <lineage>
        <taxon>Eukaryota</taxon>
        <taxon>Fungi</taxon>
        <taxon>Dikarya</taxon>
        <taxon>Ascomycota</taxon>
        <taxon>Pezizomycotina</taxon>
        <taxon>Dothideomycetes</taxon>
        <taxon>Pleosporomycetidae</taxon>
        <taxon>Pleosporales</taxon>
        <taxon>Sporormiaceae</taxon>
        <taxon>Sporormia</taxon>
    </lineage>
</organism>
<keyword evidence="3" id="KW-1185">Reference proteome</keyword>